<dbReference type="KEGG" id="uam:UABAM_01034"/>
<accession>A0A5S9IJT7</accession>
<organism evidence="1 2">
    <name type="scientific">Uabimicrobium amorphum</name>
    <dbReference type="NCBI Taxonomy" id="2596890"/>
    <lineage>
        <taxon>Bacteria</taxon>
        <taxon>Pseudomonadati</taxon>
        <taxon>Planctomycetota</taxon>
        <taxon>Candidatus Uabimicrobiia</taxon>
        <taxon>Candidatus Uabimicrobiales</taxon>
        <taxon>Candidatus Uabimicrobiaceae</taxon>
        <taxon>Candidatus Uabimicrobium</taxon>
    </lineage>
</organism>
<dbReference type="AlphaFoldDB" id="A0A5S9IJT7"/>
<evidence type="ECO:0008006" key="3">
    <source>
        <dbReference type="Google" id="ProtNLM"/>
    </source>
</evidence>
<dbReference type="Proteomes" id="UP000326354">
    <property type="component" value="Chromosome"/>
</dbReference>
<proteinExistence type="predicted"/>
<dbReference type="Gene3D" id="1.25.10.10">
    <property type="entry name" value="Leucine-rich Repeat Variant"/>
    <property type="match status" value="1"/>
</dbReference>
<dbReference type="InterPro" id="IPR011990">
    <property type="entry name" value="TPR-like_helical_dom_sf"/>
</dbReference>
<dbReference type="InterPro" id="IPR019734">
    <property type="entry name" value="TPR_rpt"/>
</dbReference>
<evidence type="ECO:0000313" key="2">
    <source>
        <dbReference type="Proteomes" id="UP000326354"/>
    </source>
</evidence>
<name>A0A5S9IJT7_UABAM</name>
<keyword evidence="2" id="KW-1185">Reference proteome</keyword>
<reference evidence="1 2" key="1">
    <citation type="submission" date="2019-08" db="EMBL/GenBank/DDBJ databases">
        <title>Complete genome sequence of Candidatus Uab amorphum.</title>
        <authorList>
            <person name="Shiratori T."/>
            <person name="Suzuki S."/>
            <person name="Kakizawa Y."/>
            <person name="Ishida K."/>
        </authorList>
    </citation>
    <scope>NUCLEOTIDE SEQUENCE [LARGE SCALE GENOMIC DNA]</scope>
    <source>
        <strain evidence="1 2">SRT547</strain>
    </source>
</reference>
<dbReference type="InterPro" id="IPR011989">
    <property type="entry name" value="ARM-like"/>
</dbReference>
<evidence type="ECO:0000313" key="1">
    <source>
        <dbReference type="EMBL" id="BBM82691.1"/>
    </source>
</evidence>
<dbReference type="EMBL" id="AP019860">
    <property type="protein sequence ID" value="BBM82691.1"/>
    <property type="molecule type" value="Genomic_DNA"/>
</dbReference>
<dbReference type="SUPFAM" id="SSF48452">
    <property type="entry name" value="TPR-like"/>
    <property type="match status" value="1"/>
</dbReference>
<gene>
    <name evidence="1" type="ORF">UABAM_01034</name>
</gene>
<dbReference type="OrthoDB" id="9757961at2"/>
<dbReference type="SUPFAM" id="SSF48431">
    <property type="entry name" value="Lipovitellin-phosvitin complex, superhelical domain"/>
    <property type="match status" value="1"/>
</dbReference>
<dbReference type="InterPro" id="IPR016024">
    <property type="entry name" value="ARM-type_fold"/>
</dbReference>
<protein>
    <recommendedName>
        <fullName evidence="3">Outer membrane lipoprotein BamD-like domain-containing protein</fullName>
    </recommendedName>
</protein>
<dbReference type="InterPro" id="IPR011030">
    <property type="entry name" value="Lipovitellin_superhlx_dom"/>
</dbReference>
<sequence length="836" mass="97648">MKKYIILLVLLTSCDWAVKDQPHENVQNRSPQDIVIKTLDDDQPLEEEIKILPYDGKYSLRNRFWNLSKITKIKKDIELALADKLGYLQNDSLFIEIEYRDWESEYEKKPFVIAPLVKEGQEIWRITYVSEHLQNGSVPLSIIYKTAIAQILLRDAVGDHYGEIPDFLWQSLVHYGCGLEEYTVKKALLRIVNGNKVFLENAIVGLDSNVQPFPQLESLFLLIFLEEKYGAKNAVKDFTYNVLFNKKNWEEQLALSSGEDFSTFSQKVVLFAKQYLISRYRSLISKYNGALKEYLAENYGAAISKGQTFILNYHDSVLVYDMHFWMAMCYYELKNYTQCLEQLQNIFSDKRYFCHNLSLANYRHAMSLYRLQKLSVAIDIFADFRRDFPWETKFVGSALFFQAQSFLANNQSERAIYHFEDFIRDYPQHYRRAVVVEKMAYLYLQMERYQRAKVLFAELKQLDTDDKIKRLAQQSIQRIRSLEEQEPSAKLRQHLQETAQNFATLTKNQKQETLRDLGHIGQIALPCLESIYKDSQDVLADFIECIADIQSPKGISLLLSTLRSQKEYDTQIFIALANIGIPILELETIIEQEFQDVSSQRRKEISQNFRDLFWGATNVVVQKIPSFVEDINSDAKKQYAIIEKMNLALGKEQIPVLKKLVLHGKSEKVKIHALENLIVWQDETTPEFLNGLLFHSNKYVRHLALTALKKQKYYRITNFTKLFSDSYVKVREEALNLLPFVDISDKINILVSVLDDENYDIRNRARQTLIDAKDTGVNLVLAKGLAKDTQNISYYNYIVQILRVRTNDFELLQTYHPQMSPTQRKELAQELATKWK</sequence>
<dbReference type="Gene3D" id="1.25.40.10">
    <property type="entry name" value="Tetratricopeptide repeat domain"/>
    <property type="match status" value="2"/>
</dbReference>
<dbReference type="RefSeq" id="WP_151966927.1">
    <property type="nucleotide sequence ID" value="NZ_AP019860.1"/>
</dbReference>
<dbReference type="Pfam" id="PF13174">
    <property type="entry name" value="TPR_6"/>
    <property type="match status" value="1"/>
</dbReference>
<dbReference type="SUPFAM" id="SSF48371">
    <property type="entry name" value="ARM repeat"/>
    <property type="match status" value="1"/>
</dbReference>